<dbReference type="EMBL" id="CCYA01000276">
    <property type="protein sequence ID" value="CEH18862.1"/>
    <property type="molecule type" value="Genomic_DNA"/>
</dbReference>
<accession>A0A0P1BQQ6</accession>
<keyword evidence="2" id="KW-0732">Signal</keyword>
<evidence type="ECO:0000256" key="2">
    <source>
        <dbReference type="SAM" id="SignalP"/>
    </source>
</evidence>
<evidence type="ECO:0000313" key="3">
    <source>
        <dbReference type="EMBL" id="CEH18862.1"/>
    </source>
</evidence>
<evidence type="ECO:0000256" key="1">
    <source>
        <dbReference type="SAM" id="MobiDB-lite"/>
    </source>
</evidence>
<feature type="compositionally biased region" description="Basic and acidic residues" evidence="1">
    <location>
        <begin position="446"/>
        <end position="469"/>
    </location>
</feature>
<sequence>MRHCQMAAILLGVAFGALPSASASVQLFMTRGGQSSTRYARSPGQNSLPSVNGRRASLFGEMHVLQKRINISLNGLESPNSQHAAIRSVLEHFAGKEKPDYFRVTRRFRNTEETPETHLQGEAWKRVPFDKPIPGTRGFHYVPFLDENGSATHTVKLNHAFTHRTGLYFDEQEAAIRKLRVAEPQKKQLALAAWLNLDRPDGQGGWHKAPNPRLPGGRQRKVKAVPLCGSYVHALGRCRDKTEALQDQQTEIRQLVHPRPIEEVERAFWEKKASEGIVKPERQKKRRGTKREPDTLNRVYRFTGQHSPTGSAATVQHFEDQPQHALHQVPEHVDAVDDDPFIRELKRKKTPSPRPKASVRPTKEVTPPDILAAKPSHSANAQAWPTRLQHLPAGLWMHRTPATSASPQHSIGSIDQHVASSSRHPQESVAFPPGFHPASNAAPLSHDVDHGGVHLHPSLHDSRGARNHDVPPGFEQPRRSHDFSNPHSSIESPEYAPPSPSFFSGLEKYLDPHRS</sequence>
<feature type="chain" id="PRO_5006059762" evidence="2">
    <location>
        <begin position="24"/>
        <end position="515"/>
    </location>
</feature>
<keyword evidence="4" id="KW-1185">Reference proteome</keyword>
<name>A0A0P1BQQ6_9BASI</name>
<evidence type="ECO:0000313" key="4">
    <source>
        <dbReference type="Proteomes" id="UP000054845"/>
    </source>
</evidence>
<dbReference type="Proteomes" id="UP000054845">
    <property type="component" value="Unassembled WGS sequence"/>
</dbReference>
<feature type="signal peptide" evidence="2">
    <location>
        <begin position="1"/>
        <end position="23"/>
    </location>
</feature>
<feature type="compositionally biased region" description="Polar residues" evidence="1">
    <location>
        <begin position="401"/>
        <end position="423"/>
    </location>
</feature>
<proteinExistence type="predicted"/>
<feature type="region of interest" description="Disordered" evidence="1">
    <location>
        <begin position="343"/>
        <end position="381"/>
    </location>
</feature>
<feature type="region of interest" description="Disordered" evidence="1">
    <location>
        <begin position="400"/>
        <end position="515"/>
    </location>
</feature>
<protein>
    <submittedName>
        <fullName evidence="3">Uncharacterized protein</fullName>
    </submittedName>
</protein>
<reference evidence="4" key="1">
    <citation type="submission" date="2014-09" db="EMBL/GenBank/DDBJ databases">
        <authorList>
            <person name="Sharma Rahul"/>
            <person name="Thines Marco"/>
        </authorList>
    </citation>
    <scope>NUCLEOTIDE SEQUENCE [LARGE SCALE GENOMIC DNA]</scope>
</reference>
<organism evidence="3 4">
    <name type="scientific">Ceraceosorus bombacis</name>
    <dbReference type="NCBI Taxonomy" id="401625"/>
    <lineage>
        <taxon>Eukaryota</taxon>
        <taxon>Fungi</taxon>
        <taxon>Dikarya</taxon>
        <taxon>Basidiomycota</taxon>
        <taxon>Ustilaginomycotina</taxon>
        <taxon>Exobasidiomycetes</taxon>
        <taxon>Ceraceosorales</taxon>
        <taxon>Ceraceosoraceae</taxon>
        <taxon>Ceraceosorus</taxon>
    </lineage>
</organism>
<dbReference type="AlphaFoldDB" id="A0A0P1BQQ6"/>